<evidence type="ECO:0000313" key="7">
    <source>
        <dbReference type="RefSeq" id="XP_026056931.1"/>
    </source>
</evidence>
<dbReference type="OrthoDB" id="5962728at2759"/>
<sequence length="885" mass="97874">MGNFWDCCGRKNTCDHAEDETKGLLHSSDSKTSTKAGTEVCTSPTSEGEQRHEDETKPKLGESVITNQPKDSAQILNPESSYSTTILLLNTERSLDAEGNRNVSPEIAATEAIILAREPPKTETEITEEIQNPEAEVSEATQDTVKAPAENVSLLKGETEAPHGSVEEVDITAALTDDAGATATSSDSTVAAAVETLVKEAPVEEETVLAQVESENSTQPEPEEYVEVIVNEKEMIQPEELTLSDTNEAIHEEAGLSDTGDISLMDNSSKEPDSCVLGTSNELDVIEESVAEETAEEPIVEQTAEVEDRDIHSEMAEQKQVTSEVSQTQDHSQEASSPNVDITSGLSPVIENGLVKDPGSLKDENEIKDDMVVEKMLQTEDIVQESNEETLESESKEQLPSKPSTQTGSTIDVDKPDVKDSVKDLEENEKVAEQECETTELVQNGLDSTCASVPSSPIEKTRLTEPTSDSDALEDTEDKDEVPVLSETKLMDEVVKDAETGSQQTEDEQEKHEEEASVAKENEGKEDTSATPKSEILFSCSAVEVKLIQEDTEESVEEVHETLDESADLYLGAEEIEMGASNKEPSKPLLELTIPGVESRCSLAPAVDILAYSEREWMGNTAKSARIRKGYSEMSRSFSGLRRVRGDNYCALRATLYQVLANSTNVPDWLQDEGFLLLPEKIEAEDHLIGGWIFPPECMLGNEKESSVERIKCYLDLFKEKWQAAAACESSEEKHNLCERVFQGGEEEYGLLEALKFLMLAKAVELHHNMTADQEVPVFCWLLFARDTSENPQTLLANHLSQIGFSGGVEQVEMFLLGYALKHTIQAFRLYMTDTEEFVTHYPDDHKQEWPCVCIVTEDDRHYNVPVRRSVQHQQREDINDITMT</sequence>
<feature type="compositionally biased region" description="Basic and acidic residues" evidence="4">
    <location>
        <begin position="48"/>
        <end position="60"/>
    </location>
</feature>
<dbReference type="PRINTS" id="PR02056">
    <property type="entry name" value="PROTEINF105A"/>
</dbReference>
<feature type="compositionally biased region" description="Polar residues" evidence="4">
    <location>
        <begin position="319"/>
        <end position="346"/>
    </location>
</feature>
<dbReference type="Proteomes" id="UP000515129">
    <property type="component" value="Chromosome 24"/>
</dbReference>
<dbReference type="GO" id="GO:0004843">
    <property type="term" value="F:cysteine-type deubiquitinase activity"/>
    <property type="evidence" value="ECO:0007669"/>
    <property type="project" value="TreeGrafter"/>
</dbReference>
<dbReference type="PANTHER" id="PTHR33662">
    <property type="entry name" value="OTU DEUBIQUITINASE WITH LINEAR LINKAGE-SPECIFICITY A-RELATED"/>
    <property type="match status" value="1"/>
</dbReference>
<comment type="subcellular location">
    <subcellularLocation>
        <location evidence="1">Cytoplasm</location>
    </subcellularLocation>
</comment>
<dbReference type="RefSeq" id="XP_026056930.1">
    <property type="nucleotide sequence ID" value="XM_026201145.1"/>
</dbReference>
<gene>
    <name evidence="6 7 8" type="primary">LOC113042348</name>
</gene>
<feature type="compositionally biased region" description="Basic and acidic residues" evidence="4">
    <location>
        <begin position="359"/>
        <end position="373"/>
    </location>
</feature>
<dbReference type="RefSeq" id="XP_026056932.1">
    <property type="nucleotide sequence ID" value="XM_026201147.1"/>
</dbReference>
<feature type="region of interest" description="Disordered" evidence="4">
    <location>
        <begin position="305"/>
        <end position="533"/>
    </location>
</feature>
<evidence type="ECO:0000256" key="1">
    <source>
        <dbReference type="ARBA" id="ARBA00004496"/>
    </source>
</evidence>
<dbReference type="GeneID" id="113042348"/>
<dbReference type="PANTHER" id="PTHR33662:SF3">
    <property type="entry name" value="FIBROUS SHEATH CABYR-BINDING PROTEIN-LIKE-RELATED"/>
    <property type="match status" value="1"/>
</dbReference>
<proteinExistence type="inferred from homology"/>
<dbReference type="InterPro" id="IPR023236">
    <property type="entry name" value="OTULINL"/>
</dbReference>
<evidence type="ECO:0000256" key="4">
    <source>
        <dbReference type="SAM" id="MobiDB-lite"/>
    </source>
</evidence>
<keyword evidence="3" id="KW-0963">Cytoplasm</keyword>
<feature type="compositionally biased region" description="Acidic residues" evidence="4">
    <location>
        <begin position="471"/>
        <end position="480"/>
    </location>
</feature>
<feature type="compositionally biased region" description="Acidic residues" evidence="4">
    <location>
        <begin position="382"/>
        <end position="392"/>
    </location>
</feature>
<reference evidence="6 7" key="1">
    <citation type="submission" date="2025-04" db="UniProtKB">
        <authorList>
            <consortium name="RefSeq"/>
        </authorList>
    </citation>
    <scope>IDENTIFICATION</scope>
    <source>
        <strain evidence="6 7">Wakin</strain>
        <tissue evidence="6 7">Muscle</tissue>
    </source>
</reference>
<evidence type="ECO:0000313" key="8">
    <source>
        <dbReference type="RefSeq" id="XP_026056932.1"/>
    </source>
</evidence>
<protein>
    <submittedName>
        <fullName evidence="6 7">Uncharacterized protein LOC113042348</fullName>
    </submittedName>
</protein>
<feature type="compositionally biased region" description="Basic and acidic residues" evidence="4">
    <location>
        <begin position="412"/>
        <end position="433"/>
    </location>
</feature>
<dbReference type="KEGG" id="caua:113042348"/>
<comment type="similarity">
    <text evidence="2">Belongs to the peptidase C65 family. Otulin subfamily.</text>
</comment>
<feature type="compositionally biased region" description="Polar residues" evidence="4">
    <location>
        <begin position="440"/>
        <end position="455"/>
    </location>
</feature>
<feature type="compositionally biased region" description="Polar residues" evidence="4">
    <location>
        <begin position="64"/>
        <end position="78"/>
    </location>
</feature>
<evidence type="ECO:0000313" key="5">
    <source>
        <dbReference type="Proteomes" id="UP000515129"/>
    </source>
</evidence>
<feature type="compositionally biased region" description="Basic and acidic residues" evidence="4">
    <location>
        <begin position="509"/>
        <end position="528"/>
    </location>
</feature>
<name>A0A6P6J9T2_CARAU</name>
<feature type="region of interest" description="Disordered" evidence="4">
    <location>
        <begin position="15"/>
        <end position="78"/>
    </location>
</feature>
<organism evidence="5 7">
    <name type="scientific">Carassius auratus</name>
    <name type="common">Goldfish</name>
    <dbReference type="NCBI Taxonomy" id="7957"/>
    <lineage>
        <taxon>Eukaryota</taxon>
        <taxon>Metazoa</taxon>
        <taxon>Chordata</taxon>
        <taxon>Craniata</taxon>
        <taxon>Vertebrata</taxon>
        <taxon>Euteleostomi</taxon>
        <taxon>Actinopterygii</taxon>
        <taxon>Neopterygii</taxon>
        <taxon>Teleostei</taxon>
        <taxon>Ostariophysi</taxon>
        <taxon>Cypriniformes</taxon>
        <taxon>Cyprinidae</taxon>
        <taxon>Cyprininae</taxon>
        <taxon>Carassius</taxon>
    </lineage>
</organism>
<dbReference type="Pfam" id="PF16218">
    <property type="entry name" value="Peptidase_C101"/>
    <property type="match status" value="1"/>
</dbReference>
<feature type="compositionally biased region" description="Polar residues" evidence="4">
    <location>
        <begin position="30"/>
        <end position="47"/>
    </location>
</feature>
<accession>A0A6P6J9T2</accession>
<dbReference type="GO" id="GO:0005737">
    <property type="term" value="C:cytoplasm"/>
    <property type="evidence" value="ECO:0007669"/>
    <property type="project" value="UniProtKB-SubCell"/>
</dbReference>
<dbReference type="AlphaFoldDB" id="A0A6P6J9T2"/>
<dbReference type="GO" id="GO:1990108">
    <property type="term" value="P:protein linear deubiquitination"/>
    <property type="evidence" value="ECO:0007669"/>
    <property type="project" value="TreeGrafter"/>
</dbReference>
<dbReference type="GeneTree" id="ENSGT00390000009802"/>
<evidence type="ECO:0000256" key="3">
    <source>
        <dbReference type="ARBA" id="ARBA00022490"/>
    </source>
</evidence>
<keyword evidence="5" id="KW-1185">Reference proteome</keyword>
<feature type="compositionally biased region" description="Basic and acidic residues" evidence="4">
    <location>
        <begin position="489"/>
        <end position="499"/>
    </location>
</feature>
<evidence type="ECO:0000313" key="6">
    <source>
        <dbReference type="RefSeq" id="XP_026056930.1"/>
    </source>
</evidence>
<dbReference type="InterPro" id="IPR023235">
    <property type="entry name" value="FAM105"/>
</dbReference>
<dbReference type="PRINTS" id="PR02055">
    <property type="entry name" value="PROTEINF105"/>
</dbReference>
<feature type="region of interest" description="Disordered" evidence="4">
    <location>
        <begin position="253"/>
        <end position="277"/>
    </location>
</feature>
<dbReference type="RefSeq" id="XP_026056931.1">
    <property type="nucleotide sequence ID" value="XM_026201146.1"/>
</dbReference>
<feature type="compositionally biased region" description="Polar residues" evidence="4">
    <location>
        <begin position="401"/>
        <end position="410"/>
    </location>
</feature>
<evidence type="ECO:0000256" key="2">
    <source>
        <dbReference type="ARBA" id="ARBA00010267"/>
    </source>
</evidence>